<comment type="caution">
    <text evidence="1">The sequence shown here is derived from an EMBL/GenBank/DDBJ whole genome shotgun (WGS) entry which is preliminary data.</text>
</comment>
<protein>
    <submittedName>
        <fullName evidence="1">Uncharacterized protein</fullName>
    </submittedName>
</protein>
<organism evidence="1">
    <name type="scientific">bioreactor metagenome</name>
    <dbReference type="NCBI Taxonomy" id="1076179"/>
    <lineage>
        <taxon>unclassified sequences</taxon>
        <taxon>metagenomes</taxon>
        <taxon>ecological metagenomes</taxon>
    </lineage>
</organism>
<dbReference type="EMBL" id="VSSQ01005536">
    <property type="protein sequence ID" value="MPM29526.1"/>
    <property type="molecule type" value="Genomic_DNA"/>
</dbReference>
<sequence length="65" mass="7229">MEGENYEIGKFIAACEGAQVILERCMVAFGHFINAEKTAEDNCEFDSFSAGGFIKPFQSKFNKVI</sequence>
<evidence type="ECO:0000313" key="1">
    <source>
        <dbReference type="EMBL" id="MPM29526.1"/>
    </source>
</evidence>
<accession>A0A644YLZ9</accession>
<name>A0A644YLZ9_9ZZZZ</name>
<reference evidence="1" key="1">
    <citation type="submission" date="2019-08" db="EMBL/GenBank/DDBJ databases">
        <authorList>
            <person name="Kucharzyk K."/>
            <person name="Murdoch R.W."/>
            <person name="Higgins S."/>
            <person name="Loffler F."/>
        </authorList>
    </citation>
    <scope>NUCLEOTIDE SEQUENCE</scope>
</reference>
<dbReference type="AlphaFoldDB" id="A0A644YLZ9"/>
<gene>
    <name evidence="1" type="ORF">SDC9_76066</name>
</gene>
<proteinExistence type="predicted"/>